<keyword evidence="6 9" id="KW-0862">Zinc</keyword>
<evidence type="ECO:0000256" key="4">
    <source>
        <dbReference type="ARBA" id="ARBA00013068"/>
    </source>
</evidence>
<dbReference type="GO" id="GO:0005829">
    <property type="term" value="C:cytosol"/>
    <property type="evidence" value="ECO:0007669"/>
    <property type="project" value="TreeGrafter"/>
</dbReference>
<dbReference type="EMBL" id="KB706111">
    <property type="protein sequence ID" value="EMR69269.1"/>
    <property type="molecule type" value="Genomic_DNA"/>
</dbReference>
<comment type="pathway">
    <text evidence="2 9">Carbohydrate degradation; glycolysis; D-glyceraldehyde 3-phosphate and glycerone phosphate from D-glucose: step 4/4.</text>
</comment>
<evidence type="ECO:0000256" key="11">
    <source>
        <dbReference type="SAM" id="MobiDB-lite"/>
    </source>
</evidence>
<keyword evidence="8 9" id="KW-0456">Lyase</keyword>
<dbReference type="GO" id="GO:0006094">
    <property type="term" value="P:gluconeogenesis"/>
    <property type="evidence" value="ECO:0007669"/>
    <property type="project" value="TreeGrafter"/>
</dbReference>
<accession>M7SS04</accession>
<dbReference type="InterPro" id="IPR006411">
    <property type="entry name" value="Fruct_bisP_bact"/>
</dbReference>
<name>M7SS04_EUTLA</name>
<dbReference type="OMA" id="WSYWEGI"/>
<dbReference type="OrthoDB" id="35652at2759"/>
<keyword evidence="10" id="KW-0175">Coiled coil</keyword>
<evidence type="ECO:0000256" key="2">
    <source>
        <dbReference type="ARBA" id="ARBA00004714"/>
    </source>
</evidence>
<dbReference type="SUPFAM" id="SSF51569">
    <property type="entry name" value="Aldolase"/>
    <property type="match status" value="1"/>
</dbReference>
<dbReference type="KEGG" id="ela:UCREL1_3713"/>
<comment type="cofactor">
    <cofactor evidence="9">
        <name>Zn(2+)</name>
        <dbReference type="ChEBI" id="CHEBI:29105"/>
    </cofactor>
    <text evidence="9">Binds 2 Zn(2+) ions per subunit. One is catalytic and the other provides a structural contribution.</text>
</comment>
<evidence type="ECO:0000256" key="7">
    <source>
        <dbReference type="ARBA" id="ARBA00023152"/>
    </source>
</evidence>
<comment type="catalytic activity">
    <reaction evidence="1 9">
        <text>beta-D-fructose 1,6-bisphosphate = D-glyceraldehyde 3-phosphate + dihydroxyacetone phosphate</text>
        <dbReference type="Rhea" id="RHEA:14729"/>
        <dbReference type="ChEBI" id="CHEBI:32966"/>
        <dbReference type="ChEBI" id="CHEBI:57642"/>
        <dbReference type="ChEBI" id="CHEBI:59776"/>
        <dbReference type="EC" id="4.1.2.13"/>
    </reaction>
</comment>
<feature type="coiled-coil region" evidence="10">
    <location>
        <begin position="489"/>
        <end position="546"/>
    </location>
</feature>
<comment type="similarity">
    <text evidence="3 9">Belongs to the class II fructose-bisphosphate aldolase family.</text>
</comment>
<dbReference type="STRING" id="1287681.M7SS04"/>
<organism evidence="12 13">
    <name type="scientific">Eutypa lata (strain UCR-EL1)</name>
    <name type="common">Grapevine dieback disease fungus</name>
    <name type="synonym">Eutypa armeniacae</name>
    <dbReference type="NCBI Taxonomy" id="1287681"/>
    <lineage>
        <taxon>Eukaryota</taxon>
        <taxon>Fungi</taxon>
        <taxon>Dikarya</taxon>
        <taxon>Ascomycota</taxon>
        <taxon>Pezizomycotina</taxon>
        <taxon>Sordariomycetes</taxon>
        <taxon>Xylariomycetidae</taxon>
        <taxon>Xylariales</taxon>
        <taxon>Diatrypaceae</taxon>
        <taxon>Eutypa</taxon>
    </lineage>
</organism>
<feature type="compositionally biased region" description="Acidic residues" evidence="11">
    <location>
        <begin position="356"/>
        <end position="371"/>
    </location>
</feature>
<keyword evidence="13" id="KW-1185">Reference proteome</keyword>
<dbReference type="Pfam" id="PF01116">
    <property type="entry name" value="F_bP_aldolase"/>
    <property type="match status" value="2"/>
</dbReference>
<evidence type="ECO:0000256" key="1">
    <source>
        <dbReference type="ARBA" id="ARBA00000441"/>
    </source>
</evidence>
<evidence type="ECO:0000313" key="12">
    <source>
        <dbReference type="EMBL" id="EMR69269.1"/>
    </source>
</evidence>
<dbReference type="HOGENOM" id="CLU_036923_1_0_1"/>
<protein>
    <recommendedName>
        <fullName evidence="4 9">Fructose-bisphosphate aldolase</fullName>
        <shortName evidence="9">FBP aldolase</shortName>
        <ecNumber evidence="4 9">4.1.2.13</ecNumber>
    </recommendedName>
</protein>
<dbReference type="PROSITE" id="PS00602">
    <property type="entry name" value="ALDOLASE_CLASS_II_1"/>
    <property type="match status" value="1"/>
</dbReference>
<evidence type="ECO:0000256" key="9">
    <source>
        <dbReference type="RuleBase" id="RU366023"/>
    </source>
</evidence>
<evidence type="ECO:0000256" key="10">
    <source>
        <dbReference type="SAM" id="Coils"/>
    </source>
</evidence>
<dbReference type="GO" id="GO:0006096">
    <property type="term" value="P:glycolytic process"/>
    <property type="evidence" value="ECO:0007669"/>
    <property type="project" value="UniProtKB-UniPathway"/>
</dbReference>
<dbReference type="eggNOG" id="KOG4153">
    <property type="taxonomic scope" value="Eukaryota"/>
</dbReference>
<dbReference type="PANTHER" id="PTHR30559">
    <property type="entry name" value="FRUCTOSE-BISPHOSPHATE ALDOLASE CLASS 2"/>
    <property type="match status" value="1"/>
</dbReference>
<sequence length="547" mass="60963">MDVPITVNNGLLPKIDDTKPVGDENHILVPFYPADLRRHAGVIVGDDVRTLFEYARDNKFAIPAINVTSTSTIIAALEAAQNAKAPIILQVSSGGAEFLGGKGINKGPEELLKTSQEVMIRGSIGAANFIRSVAPYYGIPVVLHTDHCKLEDLPWLDGLLEANIEHNAAYQGRVRGLKTYREELLKKTQAELQSSKDDRVLQKKVLAIQESIKAVQEEINAGLKEPLFSSHMIDLSVSSNEVNIKETKERLKKSKEAGTWLEMEIGITGGEEDGVNNENADRKKLYTNPADIWEVYDSLQEVSTNFSIAAAFGNVHGLYKPGAVKLRPWLLGKHQKYVKAKLQNSNGDIPGAIVPDEPDDMNPEEVDTNEDPETKNPVFLVFHGGSGSAKEEFLTGIQHGVVKVNIDTDTQFTYTKPVRDWMVTHADRLESPVGTKADPNDTQPNKGKFDPRKWLREAEVSMSNRVQQALREFNAAGKWTVQRVTLEKYAEFMRERANLMEKRAKLAEERVKLAGERAKLTMEPRAKLARERADLIEKRAKLAEERA</sequence>
<dbReference type="NCBIfam" id="TIGR00167">
    <property type="entry name" value="cbbA"/>
    <property type="match status" value="1"/>
</dbReference>
<reference evidence="13" key="1">
    <citation type="journal article" date="2013" name="Genome Announc.">
        <title>Draft genome sequence of the grapevine dieback fungus Eutypa lata UCR-EL1.</title>
        <authorList>
            <person name="Blanco-Ulate B."/>
            <person name="Rolshausen P.E."/>
            <person name="Cantu D."/>
        </authorList>
    </citation>
    <scope>NUCLEOTIDE SEQUENCE [LARGE SCALE GENOMIC DNA]</scope>
    <source>
        <strain evidence="13">UCR-EL1</strain>
    </source>
</reference>
<dbReference type="PROSITE" id="PS00806">
    <property type="entry name" value="ALDOLASE_CLASS_II_2"/>
    <property type="match status" value="1"/>
</dbReference>
<proteinExistence type="inferred from homology"/>
<keyword evidence="7 9" id="KW-0324">Glycolysis</keyword>
<dbReference type="InterPro" id="IPR013785">
    <property type="entry name" value="Aldolase_TIM"/>
</dbReference>
<evidence type="ECO:0000256" key="5">
    <source>
        <dbReference type="ARBA" id="ARBA00022723"/>
    </source>
</evidence>
<evidence type="ECO:0000256" key="6">
    <source>
        <dbReference type="ARBA" id="ARBA00022833"/>
    </source>
</evidence>
<dbReference type="Gene3D" id="3.20.20.70">
    <property type="entry name" value="Aldolase class I"/>
    <property type="match status" value="2"/>
</dbReference>
<feature type="region of interest" description="Disordered" evidence="11">
    <location>
        <begin position="348"/>
        <end position="375"/>
    </location>
</feature>
<dbReference type="Gene3D" id="6.10.250.1010">
    <property type="match status" value="1"/>
</dbReference>
<evidence type="ECO:0000313" key="13">
    <source>
        <dbReference type="Proteomes" id="UP000012174"/>
    </source>
</evidence>
<evidence type="ECO:0000256" key="3">
    <source>
        <dbReference type="ARBA" id="ARBA00005812"/>
    </source>
</evidence>
<comment type="function">
    <text evidence="9">Catalyzes the aldol condensation of dihydroxyacetone phosphate (DHAP or glycerone-phosphate) with glyceraldehyde 3-phosphate (G3P) to form fructose 1,6-bisphosphate (FBP) in gluconeogenesis and the reverse reaction in glycolysis.</text>
</comment>
<dbReference type="EC" id="4.1.2.13" evidence="4 9"/>
<evidence type="ECO:0000256" key="8">
    <source>
        <dbReference type="ARBA" id="ARBA00023239"/>
    </source>
</evidence>
<keyword evidence="5 9" id="KW-0479">Metal-binding</keyword>
<dbReference type="InterPro" id="IPR000771">
    <property type="entry name" value="FBA_II"/>
</dbReference>
<dbReference type="GO" id="GO:0008270">
    <property type="term" value="F:zinc ion binding"/>
    <property type="evidence" value="ECO:0007669"/>
    <property type="project" value="UniProtKB-UniRule"/>
</dbReference>
<dbReference type="Proteomes" id="UP000012174">
    <property type="component" value="Unassembled WGS sequence"/>
</dbReference>
<gene>
    <name evidence="12" type="ORF">UCREL1_3713</name>
</gene>
<dbReference type="PANTHER" id="PTHR30559:SF0">
    <property type="entry name" value="FRUCTOSE-BISPHOSPHATE ALDOLASE"/>
    <property type="match status" value="1"/>
</dbReference>
<dbReference type="AlphaFoldDB" id="M7SS04"/>
<dbReference type="GO" id="GO:0004332">
    <property type="term" value="F:fructose-bisphosphate aldolase activity"/>
    <property type="evidence" value="ECO:0007669"/>
    <property type="project" value="UniProtKB-EC"/>
</dbReference>
<dbReference type="UniPathway" id="UPA00109">
    <property type="reaction ID" value="UER00183"/>
</dbReference>